<dbReference type="KEGG" id="vta:B0107"/>
<dbReference type="SUPFAM" id="SSF54637">
    <property type="entry name" value="Thioesterase/thiol ester dehydrase-isomerase"/>
    <property type="match status" value="1"/>
</dbReference>
<organism evidence="1 2">
    <name type="scientific">Vibrio tapetis subsp. tapetis</name>
    <dbReference type="NCBI Taxonomy" id="1671868"/>
    <lineage>
        <taxon>Bacteria</taxon>
        <taxon>Pseudomonadati</taxon>
        <taxon>Pseudomonadota</taxon>
        <taxon>Gammaproteobacteria</taxon>
        <taxon>Vibrionales</taxon>
        <taxon>Vibrionaceae</taxon>
        <taxon>Vibrio</taxon>
    </lineage>
</organism>
<evidence type="ECO:0000313" key="2">
    <source>
        <dbReference type="Proteomes" id="UP000235828"/>
    </source>
</evidence>
<evidence type="ECO:0000313" key="1">
    <source>
        <dbReference type="EMBL" id="SON51718.1"/>
    </source>
</evidence>
<sequence>MFECTIEPRFTDTDALGHISNTAFPIWFEHARTPIFEIFHPSLDVKTWPLIIARIEVDLTAQSYWNKPITIRTTIGKLGNSSCQVVHTAWQDGVEVASGIAVLIYFDYKSKTSIAIPDHIRTQLLAI</sequence>
<proteinExistence type="predicted"/>
<evidence type="ECO:0008006" key="3">
    <source>
        <dbReference type="Google" id="ProtNLM"/>
    </source>
</evidence>
<dbReference type="OrthoDB" id="9799036at2"/>
<dbReference type="CDD" id="cd00586">
    <property type="entry name" value="4HBT"/>
    <property type="match status" value="1"/>
</dbReference>
<dbReference type="Gene3D" id="3.10.129.10">
    <property type="entry name" value="Hotdog Thioesterase"/>
    <property type="match status" value="1"/>
</dbReference>
<dbReference type="Proteomes" id="UP000235828">
    <property type="component" value="Chromosome B"/>
</dbReference>
<dbReference type="InterPro" id="IPR029069">
    <property type="entry name" value="HotDog_dom_sf"/>
</dbReference>
<reference evidence="1 2" key="1">
    <citation type="submission" date="2017-10" db="EMBL/GenBank/DDBJ databases">
        <authorList>
            <person name="Banno H."/>
            <person name="Chua N.-H."/>
        </authorList>
    </citation>
    <scope>NUCLEOTIDE SEQUENCE [LARGE SCALE GENOMIC DNA]</scope>
    <source>
        <strain evidence="1">Vibrio tapetis CECT4600</strain>
    </source>
</reference>
<accession>A0A2N8ZIJ0</accession>
<gene>
    <name evidence="1" type="ORF">VTAP4600_B0107</name>
</gene>
<dbReference type="EMBL" id="LT960612">
    <property type="protein sequence ID" value="SON51718.1"/>
    <property type="molecule type" value="Genomic_DNA"/>
</dbReference>
<keyword evidence="2" id="KW-1185">Reference proteome</keyword>
<protein>
    <recommendedName>
        <fullName evidence="3">Thioesterase</fullName>
    </recommendedName>
</protein>
<dbReference type="AlphaFoldDB" id="A0A2N8ZIJ0"/>
<name>A0A2N8ZIJ0_9VIBR</name>
<dbReference type="RefSeq" id="WP_102524116.1">
    <property type="nucleotide sequence ID" value="NZ_LT960612.1"/>
</dbReference>
<dbReference type="Pfam" id="PF13279">
    <property type="entry name" value="4HBT_2"/>
    <property type="match status" value="1"/>
</dbReference>